<accession>A0A1I1GM03</accession>
<keyword evidence="11" id="KW-1185">Reference proteome</keyword>
<dbReference type="AlphaFoldDB" id="A0A1I1GM03"/>
<evidence type="ECO:0000313" key="10">
    <source>
        <dbReference type="EMBL" id="SFC12282.1"/>
    </source>
</evidence>
<dbReference type="NCBIfam" id="TIGR04056">
    <property type="entry name" value="OMP_RagA_SusC"/>
    <property type="match status" value="1"/>
</dbReference>
<dbReference type="InterPro" id="IPR023997">
    <property type="entry name" value="TonB-dep_OMP_SusC/RagA_CS"/>
</dbReference>
<dbReference type="PROSITE" id="PS52016">
    <property type="entry name" value="TONB_DEPENDENT_REC_3"/>
    <property type="match status" value="1"/>
</dbReference>
<dbReference type="InterPro" id="IPR012910">
    <property type="entry name" value="Plug_dom"/>
</dbReference>
<dbReference type="GO" id="GO:0009279">
    <property type="term" value="C:cell outer membrane"/>
    <property type="evidence" value="ECO:0007669"/>
    <property type="project" value="UniProtKB-SubCell"/>
</dbReference>
<dbReference type="NCBIfam" id="TIGR04057">
    <property type="entry name" value="SusC_RagA_signa"/>
    <property type="match status" value="1"/>
</dbReference>
<dbReference type="Pfam" id="PF13715">
    <property type="entry name" value="CarbopepD_reg_2"/>
    <property type="match status" value="1"/>
</dbReference>
<feature type="domain" description="TonB-dependent receptor plug" evidence="9">
    <location>
        <begin position="117"/>
        <end position="240"/>
    </location>
</feature>
<evidence type="ECO:0000259" key="9">
    <source>
        <dbReference type="Pfam" id="PF07715"/>
    </source>
</evidence>
<comment type="subcellular location">
    <subcellularLocation>
        <location evidence="1 7">Cell outer membrane</location>
        <topology evidence="1 7">Multi-pass membrane protein</topology>
    </subcellularLocation>
</comment>
<dbReference type="Gene3D" id="2.40.170.20">
    <property type="entry name" value="TonB-dependent receptor, beta-barrel domain"/>
    <property type="match status" value="1"/>
</dbReference>
<evidence type="ECO:0000256" key="1">
    <source>
        <dbReference type="ARBA" id="ARBA00004571"/>
    </source>
</evidence>
<reference evidence="10 11" key="1">
    <citation type="submission" date="2016-10" db="EMBL/GenBank/DDBJ databases">
        <authorList>
            <person name="de Groot N.N."/>
        </authorList>
    </citation>
    <scope>NUCLEOTIDE SEQUENCE [LARGE SCALE GENOMIC DNA]</scope>
    <source>
        <strain evidence="10 11">DSM 6793</strain>
    </source>
</reference>
<organism evidence="10 11">
    <name type="scientific">Flexibacter flexilis DSM 6793</name>
    <dbReference type="NCBI Taxonomy" id="927664"/>
    <lineage>
        <taxon>Bacteria</taxon>
        <taxon>Pseudomonadati</taxon>
        <taxon>Bacteroidota</taxon>
        <taxon>Cytophagia</taxon>
        <taxon>Cytophagales</taxon>
        <taxon>Flexibacteraceae</taxon>
        <taxon>Flexibacter</taxon>
    </lineage>
</organism>
<dbReference type="SUPFAM" id="SSF56935">
    <property type="entry name" value="Porins"/>
    <property type="match status" value="1"/>
</dbReference>
<keyword evidence="6 7" id="KW-0998">Cell outer membrane</keyword>
<dbReference type="InterPro" id="IPR039426">
    <property type="entry name" value="TonB-dep_rcpt-like"/>
</dbReference>
<dbReference type="InterPro" id="IPR036942">
    <property type="entry name" value="Beta-barrel_TonB_sf"/>
</dbReference>
<evidence type="ECO:0000256" key="3">
    <source>
        <dbReference type="ARBA" id="ARBA00022452"/>
    </source>
</evidence>
<dbReference type="InterPro" id="IPR008969">
    <property type="entry name" value="CarboxyPept-like_regulatory"/>
</dbReference>
<dbReference type="InterPro" id="IPR023996">
    <property type="entry name" value="TonB-dep_OMP_SusC/RagA"/>
</dbReference>
<dbReference type="OrthoDB" id="9768177at2"/>
<dbReference type="Pfam" id="PF07715">
    <property type="entry name" value="Plug"/>
    <property type="match status" value="1"/>
</dbReference>
<keyword evidence="5 7" id="KW-0472">Membrane</keyword>
<feature type="chain" id="PRO_5011481038" evidence="8">
    <location>
        <begin position="24"/>
        <end position="1041"/>
    </location>
</feature>
<keyword evidence="4 7" id="KW-0812">Transmembrane</keyword>
<dbReference type="Gene3D" id="2.60.40.1120">
    <property type="entry name" value="Carboxypeptidase-like, regulatory domain"/>
    <property type="match status" value="1"/>
</dbReference>
<evidence type="ECO:0000256" key="8">
    <source>
        <dbReference type="SAM" id="SignalP"/>
    </source>
</evidence>
<evidence type="ECO:0000256" key="2">
    <source>
        <dbReference type="ARBA" id="ARBA00022448"/>
    </source>
</evidence>
<dbReference type="Proteomes" id="UP000199514">
    <property type="component" value="Unassembled WGS sequence"/>
</dbReference>
<dbReference type="STRING" id="927664.SAMN05421780_1032"/>
<keyword evidence="3 7" id="KW-1134">Transmembrane beta strand</keyword>
<evidence type="ECO:0000256" key="6">
    <source>
        <dbReference type="ARBA" id="ARBA00023237"/>
    </source>
</evidence>
<comment type="similarity">
    <text evidence="7">Belongs to the TonB-dependent receptor family.</text>
</comment>
<name>A0A1I1GM03_9BACT</name>
<evidence type="ECO:0000256" key="5">
    <source>
        <dbReference type="ARBA" id="ARBA00023136"/>
    </source>
</evidence>
<evidence type="ECO:0000256" key="7">
    <source>
        <dbReference type="PROSITE-ProRule" id="PRU01360"/>
    </source>
</evidence>
<dbReference type="Gene3D" id="2.170.130.10">
    <property type="entry name" value="TonB-dependent receptor, plug domain"/>
    <property type="match status" value="1"/>
</dbReference>
<keyword evidence="2 7" id="KW-0813">Transport</keyword>
<keyword evidence="8" id="KW-0732">Signal</keyword>
<feature type="signal peptide" evidence="8">
    <location>
        <begin position="1"/>
        <end position="23"/>
    </location>
</feature>
<evidence type="ECO:0000313" key="11">
    <source>
        <dbReference type="Proteomes" id="UP000199514"/>
    </source>
</evidence>
<dbReference type="FunFam" id="2.170.130.10:FF:000008">
    <property type="entry name" value="SusC/RagA family TonB-linked outer membrane protein"/>
    <property type="match status" value="1"/>
</dbReference>
<dbReference type="RefSeq" id="WP_091509527.1">
    <property type="nucleotide sequence ID" value="NZ_FOLE01000003.1"/>
</dbReference>
<dbReference type="EMBL" id="FOLE01000003">
    <property type="protein sequence ID" value="SFC12282.1"/>
    <property type="molecule type" value="Genomic_DNA"/>
</dbReference>
<evidence type="ECO:0000256" key="4">
    <source>
        <dbReference type="ARBA" id="ARBA00022692"/>
    </source>
</evidence>
<gene>
    <name evidence="10" type="ORF">SAMN05421780_1032</name>
</gene>
<dbReference type="SUPFAM" id="SSF49464">
    <property type="entry name" value="Carboxypeptidase regulatory domain-like"/>
    <property type="match status" value="1"/>
</dbReference>
<sequence length="1041" mass="112666">MRKLYLITQAVFLTLFVTLSAIAQEKTITGTVTAFEDGNPIPGVNVVVKGTTTGTATDLNGKYSISVAEGVTLVFSSVGYTNEEVVVAGQTSIDVKMVLNVSSLSEVVVVGYGTQERRDVTGAISSVKSTALKNNPVNSFDAALQGRTAGVQVQQSTGIPGSAIRVRVRGTASIGGSADPLYVVDGVPLNTDQTSDPNAPTSAVNTNPLSSINPNDIESIEVLKDAAAAAIYGSRGANGVVLITTKRGKSGKTAFDLSYMTGVSSATHKLKMLSGSEWMQLYNEARVNDGLAPLGPNQDFTINGVTMTPNTIANTNWIDEVLQTGSYQDVNLSAKGGSEKTKFFANGSYNRNEGMLKGNTFERLSGRLNVDNQASERVSIEGGVGITYTRSKMPKTSYNGGIGAAQSGALNIWPVYNADGSYFGTQLANPATWFNPIAQLEDKYTTHNYRTLGNMKASYKILPELVLSSQGSIDLLTQIEDNYYSPVNRYYNNRPLGASSERRLTNVNLYWSSMLSYNKTFNEVHNISAVVAYDVQNFSNRVAGYYPQGFAGFANSAFTTGSANNLVAEWAATADKANSPTVGYSYLNRYGFISYVSRVNYKYNDRYLLGLSFRSDGSSNFGPDHRFGYFPAASAGWIMTEEDFIKNIPAISFLKLRASYGATGNANIGNSQWFGSYSAGVGYGGSSGLYQTRLANDALTWEKNRQFDAGIDYGFLNNRISGTIGFYNKTSTALLLSYPVQTSSGFSSSVVNSDVVVKNTGIEFDIKSENLVGDFKWTTELNISSNRNRVTDVAGIAPDGFGASEGDTRVIKNQPIGISYLAKFAGVDPQTGLEMIYKVDANGNPTDEKIVATADAVQANRTALGRPFPKFTGGFTNRFAYKNFELEVLFAFSYGNQIYDDGAKVQIGGKLYEWNQRAELLDRWQQPGDITDVPKVTLNPLGGNGYSDNTSRFLYDASYMRLRNIKLSYNVPAAALKKAKVTSCQIFVAAQNWLTFTKYRGWDPEVVRYNSSSAGANIAFGAPYLPTPQAKTLTVGFNLGF</sequence>
<dbReference type="InterPro" id="IPR037066">
    <property type="entry name" value="Plug_dom_sf"/>
</dbReference>
<protein>
    <submittedName>
        <fullName evidence="10">TonB-linked outer membrane protein, SusC/RagA family</fullName>
    </submittedName>
</protein>
<proteinExistence type="inferred from homology"/>